<feature type="region of interest" description="Disordered" evidence="1">
    <location>
        <begin position="1"/>
        <end position="34"/>
    </location>
</feature>
<keyword evidence="3" id="KW-0540">Nuclease</keyword>
<dbReference type="InterPro" id="IPR051289">
    <property type="entry name" value="LAGLIDADG_Endonuclease"/>
</dbReference>
<dbReference type="Gene3D" id="3.10.28.10">
    <property type="entry name" value="Homing endonucleases"/>
    <property type="match status" value="2"/>
</dbReference>
<dbReference type="InterPro" id="IPR027434">
    <property type="entry name" value="Homing_endonucl"/>
</dbReference>
<keyword evidence="3" id="KW-0255">Endonuclease</keyword>
<dbReference type="Pfam" id="PF00961">
    <property type="entry name" value="LAGLIDADG_1"/>
    <property type="match status" value="2"/>
</dbReference>
<gene>
    <name evidence="3" type="primary">iorf400</name>
</gene>
<reference evidence="3" key="1">
    <citation type="journal article" date="2018" name="BMC Evol. Biol.">
        <title>The linear mitochondrial genome of the quarantine chytrid Synchytrium endobioticum; insights into the evolution and recent history of an obligate biotrophic plant pathogen.</title>
        <authorList>
            <person name="van de Vossenberg B.T.L.H."/>
            <person name="Brankovics B."/>
            <person name="Nguyen H.D.T."/>
            <person name="van Gent-Pelzer M.P.E."/>
            <person name="Smith D."/>
            <person name="Dadej K."/>
            <person name="Przetakiewicz J."/>
            <person name="Kreuze J.F."/>
            <person name="Boerma M."/>
            <person name="van Leeuwen G.C.M."/>
            <person name="Andre Levesque C."/>
            <person name="van der Lee T.A.J."/>
        </authorList>
    </citation>
    <scope>NUCLEOTIDE SEQUENCE</scope>
    <source>
        <strain evidence="3">CBS 809.83</strain>
    </source>
</reference>
<protein>
    <submittedName>
        <fullName evidence="3">LAGLIDADG endonuclease</fullName>
    </submittedName>
</protein>
<keyword evidence="3" id="KW-0496">Mitochondrion</keyword>
<dbReference type="GO" id="GO:0004519">
    <property type="term" value="F:endonuclease activity"/>
    <property type="evidence" value="ECO:0007669"/>
    <property type="project" value="UniProtKB-KW"/>
</dbReference>
<dbReference type="FunFam" id="3.10.28.10:FF:000007">
    <property type="entry name" value="Intron-encoded DNA endonuclease aI3"/>
    <property type="match status" value="1"/>
</dbReference>
<organism evidence="3">
    <name type="scientific">Powellomyces hirtus</name>
    <dbReference type="NCBI Taxonomy" id="109895"/>
    <lineage>
        <taxon>Eukaryota</taxon>
        <taxon>Fungi</taxon>
        <taxon>Fungi incertae sedis</taxon>
        <taxon>Chytridiomycota</taxon>
        <taxon>Chytridiomycota incertae sedis</taxon>
        <taxon>Chytridiomycetes</taxon>
        <taxon>Spizellomycetales</taxon>
        <taxon>Powellomycetaceae</taxon>
        <taxon>Powellomyces</taxon>
    </lineage>
</organism>
<feature type="domain" description="Homing endonuclease LAGLIDADG" evidence="2">
    <location>
        <begin position="249"/>
        <end position="357"/>
    </location>
</feature>
<proteinExistence type="predicted"/>
<dbReference type="EMBL" id="MK292693">
    <property type="protein sequence ID" value="QCQ69116.1"/>
    <property type="molecule type" value="Genomic_DNA"/>
</dbReference>
<sequence>MLGTPGAARRLTGSGPAGDGPQTPPGRALGASPHPYMSGQKQFQRLGNQQETKPGNVLSIRCWEVGSSETGYRKYPWVWMTLIRNTLSILWMALMILSKPFRNTWGYMVKRVGSLNEKVQSSRGDFGAYLAGLIEGDGSIVVPTGYNKKAYPQIKIVFHLLDLPLAKLIQARLGGGVVQYADGNWVVLAIQDIKTVRLVVSLINGNMRTPKIEALHRLIEWLNNHRSNVESIPLLGLSTCGILDNAWFAGFFEADGTFSISSQLNKAGFPAKIKTTASIEQSQTYHRGDRESFYTVLSLIVNAFLIKKVNSYVRSSGCSVFRATLVSNSSKAELISYFSRYPIYGCKYLNYLDWVEVINMVADSSISVEMRADRFNSIIANFNTKRTTFTWDHLDSFYAL</sequence>
<dbReference type="PANTHER" id="PTHR36181:SF1">
    <property type="entry name" value="LAGLIDADG ENDONUCLEASE"/>
    <property type="match status" value="1"/>
</dbReference>
<name>A0A4P8NWP0_9FUNG</name>
<accession>A0A4P8NWP0</accession>
<keyword evidence="3" id="KW-0378">Hydrolase</keyword>
<dbReference type="PANTHER" id="PTHR36181">
    <property type="entry name" value="INTRON-ENCODED ENDONUCLEASE AI3-RELATED"/>
    <property type="match status" value="1"/>
</dbReference>
<dbReference type="GO" id="GO:0005739">
    <property type="term" value="C:mitochondrion"/>
    <property type="evidence" value="ECO:0007669"/>
    <property type="project" value="UniProtKB-ARBA"/>
</dbReference>
<dbReference type="AlphaFoldDB" id="A0A4P8NWP0"/>
<evidence type="ECO:0000259" key="2">
    <source>
        <dbReference type="Pfam" id="PF00961"/>
    </source>
</evidence>
<evidence type="ECO:0000256" key="1">
    <source>
        <dbReference type="SAM" id="MobiDB-lite"/>
    </source>
</evidence>
<dbReference type="InterPro" id="IPR004860">
    <property type="entry name" value="LAGLIDADG_dom"/>
</dbReference>
<feature type="domain" description="Homing endonuclease LAGLIDADG" evidence="2">
    <location>
        <begin position="130"/>
        <end position="220"/>
    </location>
</feature>
<geneLocation type="mitochondrion" evidence="3"/>
<dbReference type="SUPFAM" id="SSF55608">
    <property type="entry name" value="Homing endonucleases"/>
    <property type="match status" value="2"/>
</dbReference>
<evidence type="ECO:0000313" key="3">
    <source>
        <dbReference type="EMBL" id="QCQ69116.1"/>
    </source>
</evidence>